<feature type="compositionally biased region" description="Polar residues" evidence="2">
    <location>
        <begin position="391"/>
        <end position="418"/>
    </location>
</feature>
<protein>
    <submittedName>
        <fullName evidence="4">CCHC-type domain-containing protein</fullName>
    </submittedName>
</protein>
<reference evidence="4" key="2">
    <citation type="submission" date="2020-10" db="UniProtKB">
        <authorList>
            <consortium name="WormBaseParasite"/>
        </authorList>
    </citation>
    <scope>IDENTIFICATION</scope>
</reference>
<dbReference type="Proteomes" id="UP000492821">
    <property type="component" value="Unassembled WGS sequence"/>
</dbReference>
<feature type="compositionally biased region" description="Polar residues" evidence="2">
    <location>
        <begin position="17"/>
        <end position="28"/>
    </location>
</feature>
<keyword evidence="1" id="KW-0175">Coiled coil</keyword>
<evidence type="ECO:0000256" key="1">
    <source>
        <dbReference type="SAM" id="Coils"/>
    </source>
</evidence>
<keyword evidence="3" id="KW-1185">Reference proteome</keyword>
<feature type="compositionally biased region" description="Polar residues" evidence="2">
    <location>
        <begin position="76"/>
        <end position="86"/>
    </location>
</feature>
<dbReference type="AlphaFoldDB" id="A0A7E4VPP7"/>
<feature type="region of interest" description="Disordered" evidence="2">
    <location>
        <begin position="322"/>
        <end position="467"/>
    </location>
</feature>
<feature type="compositionally biased region" description="Polar residues" evidence="2">
    <location>
        <begin position="171"/>
        <end position="184"/>
    </location>
</feature>
<feature type="coiled-coil region" evidence="1">
    <location>
        <begin position="221"/>
        <end position="314"/>
    </location>
</feature>
<proteinExistence type="predicted"/>
<reference evidence="3" key="1">
    <citation type="journal article" date="2013" name="Genetics">
        <title>The draft genome and transcriptome of Panagrellus redivivus are shaped by the harsh demands of a free-living lifestyle.</title>
        <authorList>
            <person name="Srinivasan J."/>
            <person name="Dillman A.R."/>
            <person name="Macchietto M.G."/>
            <person name="Heikkinen L."/>
            <person name="Lakso M."/>
            <person name="Fracchia K.M."/>
            <person name="Antoshechkin I."/>
            <person name="Mortazavi A."/>
            <person name="Wong G."/>
            <person name="Sternberg P.W."/>
        </authorList>
    </citation>
    <scope>NUCLEOTIDE SEQUENCE [LARGE SCALE GENOMIC DNA]</scope>
    <source>
        <strain evidence="3">MT8872</strain>
    </source>
</reference>
<feature type="compositionally biased region" description="Basic and acidic residues" evidence="2">
    <location>
        <begin position="328"/>
        <end position="360"/>
    </location>
</feature>
<feature type="region of interest" description="Disordered" evidence="2">
    <location>
        <begin position="17"/>
        <end position="43"/>
    </location>
</feature>
<feature type="region of interest" description="Disordered" evidence="2">
    <location>
        <begin position="62"/>
        <end position="98"/>
    </location>
</feature>
<evidence type="ECO:0000313" key="4">
    <source>
        <dbReference type="WBParaSite" id="Pan_g23464.t1"/>
    </source>
</evidence>
<sequence>MDALYAIDVRNIAQTCRSSPMTDPQGTCPSPFKEVNESSGSLSKDPFQGLLDIALASTSQRLPRSECLSTPRRHQTMTTKPATDRVNQNDKPGHGSEATAIKFTPMDRNYAEIENPSTPRSHTPSAELLNNAMMPGNTFNLTKAAAKLKANTAATQWQSDPNLNPHLVGSPTLSKDPNTGSDSVAPSPMAQQPHYAMNIDSSGDRGLQKTDTVGEISEPEHRQLLQNYNELREMFQKVNEQLQASKNKELEAQKLVDAKDREINSLKDEILRLNAKKSGENLKLLRMVQLANEREELKEKLAKSICVQTELEAELRREKRINRLNTPSKKDNVQDENTPQEKPKVPLPTRLRDTIAKDGRSPLVTVTQLRDPLKNANSAPSPRTARRTVPDTPTKSPKPASQATVSASTKPTRSPTPTHSRDRSASSTPTRIRAPPTPPRHRRAAAGDATVDETLSDRSHRGKPSGKAVQWAFPLAEVVASEIPEPVKALKTVNGEYLMQFVPKEAKLDNRDFNGIFDQKTLSMADMKYFWRHRVKCGCESLRLSNDDYQYWCPSGTAVHLSYKAASGMILITVNRIEIKSFPTMQLEIHRGGTDRTIITDNNRRYEYLYNSDNVADIYNGTNGRHRNSDNTVNVIEGSGKTALRPDGSYAMFENNSIIVEHPLFQLQRSTEADKKGIFRLFVYEPHSKKQRFLQINVCPTDSVAVIKHVRFVRELPTKVLCDSRGQCAHFTK</sequence>
<organism evidence="3 4">
    <name type="scientific">Panagrellus redivivus</name>
    <name type="common">Microworm</name>
    <dbReference type="NCBI Taxonomy" id="6233"/>
    <lineage>
        <taxon>Eukaryota</taxon>
        <taxon>Metazoa</taxon>
        <taxon>Ecdysozoa</taxon>
        <taxon>Nematoda</taxon>
        <taxon>Chromadorea</taxon>
        <taxon>Rhabditida</taxon>
        <taxon>Tylenchina</taxon>
        <taxon>Panagrolaimomorpha</taxon>
        <taxon>Panagrolaimoidea</taxon>
        <taxon>Panagrolaimidae</taxon>
        <taxon>Panagrellus</taxon>
    </lineage>
</organism>
<accession>A0A7E4VPP7</accession>
<feature type="region of interest" description="Disordered" evidence="2">
    <location>
        <begin position="155"/>
        <end position="190"/>
    </location>
</feature>
<dbReference type="WBParaSite" id="Pan_g23464.t1">
    <property type="protein sequence ID" value="Pan_g23464.t1"/>
    <property type="gene ID" value="Pan_g23464"/>
</dbReference>
<evidence type="ECO:0000313" key="3">
    <source>
        <dbReference type="Proteomes" id="UP000492821"/>
    </source>
</evidence>
<name>A0A7E4VPP7_PANRE</name>
<evidence type="ECO:0000256" key="2">
    <source>
        <dbReference type="SAM" id="MobiDB-lite"/>
    </source>
</evidence>